<organism evidence="8 9">
    <name type="scientific">Burkholderia aenigmatica</name>
    <dbReference type="NCBI Taxonomy" id="2015348"/>
    <lineage>
        <taxon>Bacteria</taxon>
        <taxon>Pseudomonadati</taxon>
        <taxon>Pseudomonadota</taxon>
        <taxon>Betaproteobacteria</taxon>
        <taxon>Burkholderiales</taxon>
        <taxon>Burkholderiaceae</taxon>
        <taxon>Burkholderia</taxon>
        <taxon>Burkholderia cepacia complex</taxon>
    </lineage>
</organism>
<dbReference type="PANTHER" id="PTHR23505">
    <property type="entry name" value="SPINSTER"/>
    <property type="match status" value="1"/>
</dbReference>
<comment type="subcellular location">
    <subcellularLocation>
        <location evidence="1">Membrane</location>
        <topology evidence="1">Multi-pass membrane protein</topology>
    </subcellularLocation>
</comment>
<evidence type="ECO:0000259" key="7">
    <source>
        <dbReference type="PROSITE" id="PS50850"/>
    </source>
</evidence>
<proteinExistence type="predicted"/>
<evidence type="ECO:0000256" key="3">
    <source>
        <dbReference type="ARBA" id="ARBA00022692"/>
    </source>
</evidence>
<evidence type="ECO:0000256" key="4">
    <source>
        <dbReference type="ARBA" id="ARBA00022989"/>
    </source>
</evidence>
<sequence length="438" mass="45568">MRNEITGGSPSLSRAWFALAVLALAAILGITDRQMLTLAVEPLKRDLQLSDTSLGAIVGFGPILFGALASPLLGWLTDRVDRRWLLVACVLVWSAGTALCGLVTQGWMLFLCTLTLAVGEAGLGPVVYSMLPDLFPPALRTAANTIFFAVALFGAGLGIAGAGAIFSVAAPLAHALSIEPWRLAFLLVAIPGPVVAGLFALVGHPPRGGTADQHERAQETLAHYWRRSGGMLACLIVGYAMAAFYVGAILGWAPVSLIRDFHVDVARSGLYSGIAVGGGSALGLLASVVAVRCLRARWGRLLPVVIGCAMALLAALLLLMLSFATSTAMLLACMIGIIAAYIAGAALTPTLLQDIAPPHLRGRVVGTSSLVTYAFQAMSVPSVGAISDALDGAPYALLKGIVWLGVPAAVFSVILLGLVLRTFRTRFEPHCEVGAQAL</sequence>
<feature type="transmembrane region" description="Helical" evidence="6">
    <location>
        <begin position="273"/>
        <end position="294"/>
    </location>
</feature>
<feature type="transmembrane region" description="Helical" evidence="6">
    <location>
        <begin position="84"/>
        <end position="102"/>
    </location>
</feature>
<accession>A0A6J5INC9</accession>
<keyword evidence="3 6" id="KW-0812">Transmembrane</keyword>
<dbReference type="InterPro" id="IPR020846">
    <property type="entry name" value="MFS_dom"/>
</dbReference>
<evidence type="ECO:0000256" key="2">
    <source>
        <dbReference type="ARBA" id="ARBA00022448"/>
    </source>
</evidence>
<feature type="transmembrane region" description="Helical" evidence="6">
    <location>
        <begin position="108"/>
        <end position="131"/>
    </location>
</feature>
<dbReference type="EMBL" id="CABWIL020000003">
    <property type="protein sequence ID" value="CAB3961167.1"/>
    <property type="molecule type" value="Genomic_DNA"/>
</dbReference>
<dbReference type="InterPro" id="IPR011701">
    <property type="entry name" value="MFS"/>
</dbReference>
<dbReference type="GO" id="GO:0022857">
    <property type="term" value="F:transmembrane transporter activity"/>
    <property type="evidence" value="ECO:0007669"/>
    <property type="project" value="InterPro"/>
</dbReference>
<dbReference type="Proteomes" id="UP000494301">
    <property type="component" value="Unassembled WGS sequence"/>
</dbReference>
<feature type="domain" description="Major facilitator superfamily (MFS) profile" evidence="7">
    <location>
        <begin position="18"/>
        <end position="424"/>
    </location>
</feature>
<evidence type="ECO:0000256" key="5">
    <source>
        <dbReference type="ARBA" id="ARBA00023136"/>
    </source>
</evidence>
<dbReference type="PANTHER" id="PTHR23505:SF79">
    <property type="entry name" value="PROTEIN SPINSTER"/>
    <property type="match status" value="1"/>
</dbReference>
<feature type="transmembrane region" description="Helical" evidence="6">
    <location>
        <begin position="301"/>
        <end position="323"/>
    </location>
</feature>
<name>A0A6J5INC9_9BURK</name>
<reference evidence="8 9" key="1">
    <citation type="submission" date="2020-04" db="EMBL/GenBank/DDBJ databases">
        <authorList>
            <person name="Depoorter E."/>
        </authorList>
    </citation>
    <scope>NUCLEOTIDE SEQUENCE [LARGE SCALE GENOMIC DNA]</scope>
    <source>
        <strain evidence="8 9">BCC0217</strain>
    </source>
</reference>
<feature type="transmembrane region" description="Helical" evidence="6">
    <location>
        <begin position="143"/>
        <end position="169"/>
    </location>
</feature>
<keyword evidence="5 6" id="KW-0472">Membrane</keyword>
<evidence type="ECO:0000256" key="1">
    <source>
        <dbReference type="ARBA" id="ARBA00004141"/>
    </source>
</evidence>
<feature type="transmembrane region" description="Helical" evidence="6">
    <location>
        <begin position="329"/>
        <end position="352"/>
    </location>
</feature>
<evidence type="ECO:0000256" key="6">
    <source>
        <dbReference type="SAM" id="Phobius"/>
    </source>
</evidence>
<evidence type="ECO:0000313" key="8">
    <source>
        <dbReference type="EMBL" id="CAB3961167.1"/>
    </source>
</evidence>
<feature type="transmembrane region" description="Helical" evidence="6">
    <location>
        <begin position="401"/>
        <end position="420"/>
    </location>
</feature>
<dbReference type="GO" id="GO:0016020">
    <property type="term" value="C:membrane"/>
    <property type="evidence" value="ECO:0007669"/>
    <property type="project" value="UniProtKB-SubCell"/>
</dbReference>
<feature type="transmembrane region" description="Helical" evidence="6">
    <location>
        <begin position="364"/>
        <end position="386"/>
    </location>
</feature>
<dbReference type="Gene3D" id="1.20.1250.20">
    <property type="entry name" value="MFS general substrate transporter like domains"/>
    <property type="match status" value="1"/>
</dbReference>
<dbReference type="AlphaFoldDB" id="A0A6J5INC9"/>
<gene>
    <name evidence="8" type="ORF">BLA3211_00907</name>
</gene>
<dbReference type="SUPFAM" id="SSF103473">
    <property type="entry name" value="MFS general substrate transporter"/>
    <property type="match status" value="1"/>
</dbReference>
<dbReference type="InterPro" id="IPR044770">
    <property type="entry name" value="MFS_spinster-like"/>
</dbReference>
<dbReference type="InterPro" id="IPR036259">
    <property type="entry name" value="MFS_trans_sf"/>
</dbReference>
<protein>
    <submittedName>
        <fullName evidence="8">MFS transporter</fullName>
    </submittedName>
</protein>
<feature type="transmembrane region" description="Helical" evidence="6">
    <location>
        <begin position="57"/>
        <end position="77"/>
    </location>
</feature>
<dbReference type="PROSITE" id="PS50850">
    <property type="entry name" value="MFS"/>
    <property type="match status" value="1"/>
</dbReference>
<feature type="transmembrane region" description="Helical" evidence="6">
    <location>
        <begin position="232"/>
        <end position="253"/>
    </location>
</feature>
<keyword evidence="4 6" id="KW-1133">Transmembrane helix</keyword>
<feature type="transmembrane region" description="Helical" evidence="6">
    <location>
        <begin position="181"/>
        <end position="202"/>
    </location>
</feature>
<evidence type="ECO:0000313" key="9">
    <source>
        <dbReference type="Proteomes" id="UP000494301"/>
    </source>
</evidence>
<dbReference type="RefSeq" id="WP_175220010.1">
    <property type="nucleotide sequence ID" value="NZ_CABWIL020000003.1"/>
</dbReference>
<dbReference type="Pfam" id="PF07690">
    <property type="entry name" value="MFS_1"/>
    <property type="match status" value="1"/>
</dbReference>
<keyword evidence="2" id="KW-0813">Transport</keyword>